<feature type="non-terminal residue" evidence="2">
    <location>
        <position position="1"/>
    </location>
</feature>
<feature type="compositionally biased region" description="Polar residues" evidence="1">
    <location>
        <begin position="76"/>
        <end position="93"/>
    </location>
</feature>
<organism evidence="2 3">
    <name type="scientific">Pristionchus fissidentatus</name>
    <dbReference type="NCBI Taxonomy" id="1538716"/>
    <lineage>
        <taxon>Eukaryota</taxon>
        <taxon>Metazoa</taxon>
        <taxon>Ecdysozoa</taxon>
        <taxon>Nematoda</taxon>
        <taxon>Chromadorea</taxon>
        <taxon>Rhabditida</taxon>
        <taxon>Rhabditina</taxon>
        <taxon>Diplogasteromorpha</taxon>
        <taxon>Diplogasteroidea</taxon>
        <taxon>Neodiplogasteridae</taxon>
        <taxon>Pristionchus</taxon>
    </lineage>
</organism>
<protein>
    <submittedName>
        <fullName evidence="2">Uncharacterized protein</fullName>
    </submittedName>
</protein>
<dbReference type="Proteomes" id="UP001432322">
    <property type="component" value="Unassembled WGS sequence"/>
</dbReference>
<evidence type="ECO:0000313" key="3">
    <source>
        <dbReference type="Proteomes" id="UP001432322"/>
    </source>
</evidence>
<feature type="region of interest" description="Disordered" evidence="1">
    <location>
        <begin position="73"/>
        <end position="93"/>
    </location>
</feature>
<evidence type="ECO:0000256" key="1">
    <source>
        <dbReference type="SAM" id="MobiDB-lite"/>
    </source>
</evidence>
<keyword evidence="3" id="KW-1185">Reference proteome</keyword>
<dbReference type="AlphaFoldDB" id="A0AAV5WSP9"/>
<comment type="caution">
    <text evidence="2">The sequence shown here is derived from an EMBL/GenBank/DDBJ whole genome shotgun (WGS) entry which is preliminary data.</text>
</comment>
<dbReference type="EMBL" id="BTSY01000006">
    <property type="protein sequence ID" value="GMT32724.1"/>
    <property type="molecule type" value="Genomic_DNA"/>
</dbReference>
<reference evidence="2" key="1">
    <citation type="submission" date="2023-10" db="EMBL/GenBank/DDBJ databases">
        <title>Genome assembly of Pristionchus species.</title>
        <authorList>
            <person name="Yoshida K."/>
            <person name="Sommer R.J."/>
        </authorList>
    </citation>
    <scope>NUCLEOTIDE SEQUENCE</scope>
    <source>
        <strain evidence="2">RS5133</strain>
    </source>
</reference>
<accession>A0AAV5WSP9</accession>
<proteinExistence type="predicted"/>
<evidence type="ECO:0000313" key="2">
    <source>
        <dbReference type="EMBL" id="GMT32724.1"/>
    </source>
</evidence>
<name>A0AAV5WSP9_9BILA</name>
<gene>
    <name evidence="2" type="ORF">PFISCL1PPCAC_24021</name>
</gene>
<sequence>RADEYFIALSSECVSDATTFLHDLKLVSLPSNFRQTYLQLSDRRLEDCSLYIPLQGLDEDNLLRMEGASREFLAPSRTQPPKRSNSASTRNETESLMSTVMYESSSRMTPLYLFPRRCYERLARELIDSGSVFCADYDADKHIDPYDRLMLPLINDSIHTRGSLTSILSIESSLMEYGSCEWMAWFARRLRYHNYNLEVIDFYHRIVAEREYGASDEKLIQRLREALIVETPNSALSHAEKIKVDAFVNSTMDTLNGGDGLVQIKPPFKSDEAAERLASFIRSRRIPPV</sequence>
<feature type="non-terminal residue" evidence="2">
    <location>
        <position position="289"/>
    </location>
</feature>